<protein>
    <submittedName>
        <fullName evidence="1">Uncharacterized protein</fullName>
    </submittedName>
</protein>
<gene>
    <name evidence="1" type="ORF">METZ01_LOCUS221598</name>
</gene>
<dbReference type="EMBL" id="UINC01052890">
    <property type="protein sequence ID" value="SVB68744.1"/>
    <property type="molecule type" value="Genomic_DNA"/>
</dbReference>
<dbReference type="AlphaFoldDB" id="A0A382G2A3"/>
<feature type="non-terminal residue" evidence="1">
    <location>
        <position position="93"/>
    </location>
</feature>
<reference evidence="1" key="1">
    <citation type="submission" date="2018-05" db="EMBL/GenBank/DDBJ databases">
        <authorList>
            <person name="Lanie J.A."/>
            <person name="Ng W.-L."/>
            <person name="Kazmierczak K.M."/>
            <person name="Andrzejewski T.M."/>
            <person name="Davidsen T.M."/>
            <person name="Wayne K.J."/>
            <person name="Tettelin H."/>
            <person name="Glass J.I."/>
            <person name="Rusch D."/>
            <person name="Podicherti R."/>
            <person name="Tsui H.-C.T."/>
            <person name="Winkler M.E."/>
        </authorList>
    </citation>
    <scope>NUCLEOTIDE SEQUENCE</scope>
</reference>
<name>A0A382G2A3_9ZZZZ</name>
<accession>A0A382G2A3</accession>
<organism evidence="1">
    <name type="scientific">marine metagenome</name>
    <dbReference type="NCBI Taxonomy" id="408172"/>
    <lineage>
        <taxon>unclassified sequences</taxon>
        <taxon>metagenomes</taxon>
        <taxon>ecological metagenomes</taxon>
    </lineage>
</organism>
<proteinExistence type="predicted"/>
<sequence>MGTGRNNEFCGARLEQGGRCKRKRGKCPYHKDPNLDASGNIGDGQTNIYIGGDLNISIEGKSSDELHHILRTLLGMKDDWEDQETTVGDSDVV</sequence>
<evidence type="ECO:0000313" key="1">
    <source>
        <dbReference type="EMBL" id="SVB68744.1"/>
    </source>
</evidence>